<dbReference type="PROSITE" id="PS50994">
    <property type="entry name" value="INTEGRASE"/>
    <property type="match status" value="1"/>
</dbReference>
<evidence type="ECO:0000259" key="2">
    <source>
        <dbReference type="PROSITE" id="PS50994"/>
    </source>
</evidence>
<keyword evidence="4" id="KW-1185">Reference proteome</keyword>
<evidence type="ECO:0000313" key="4">
    <source>
        <dbReference type="Proteomes" id="UP001151760"/>
    </source>
</evidence>
<dbReference type="GO" id="GO:0003964">
    <property type="term" value="F:RNA-directed DNA polymerase activity"/>
    <property type="evidence" value="ECO:0007669"/>
    <property type="project" value="UniProtKB-KW"/>
</dbReference>
<keyword evidence="3" id="KW-0548">Nucleotidyltransferase</keyword>
<feature type="non-terminal residue" evidence="3">
    <location>
        <position position="1"/>
    </location>
</feature>
<dbReference type="PANTHER" id="PTHR37984:SF5">
    <property type="entry name" value="PROTEIN NYNRIN-LIKE"/>
    <property type="match status" value="1"/>
</dbReference>
<dbReference type="InterPro" id="IPR012337">
    <property type="entry name" value="RNaseH-like_sf"/>
</dbReference>
<reference evidence="3" key="1">
    <citation type="journal article" date="2022" name="Int. J. Mol. Sci.">
        <title>Draft Genome of Tanacetum Coccineum: Genomic Comparison of Closely Related Tanacetum-Family Plants.</title>
        <authorList>
            <person name="Yamashiro T."/>
            <person name="Shiraishi A."/>
            <person name="Nakayama K."/>
            <person name="Satake H."/>
        </authorList>
    </citation>
    <scope>NUCLEOTIDE SEQUENCE</scope>
</reference>
<dbReference type="InterPro" id="IPR041588">
    <property type="entry name" value="Integrase_H2C2"/>
</dbReference>
<reference evidence="3" key="2">
    <citation type="submission" date="2022-01" db="EMBL/GenBank/DDBJ databases">
        <authorList>
            <person name="Yamashiro T."/>
            <person name="Shiraishi A."/>
            <person name="Satake H."/>
            <person name="Nakayama K."/>
        </authorList>
    </citation>
    <scope>NUCLEOTIDE SEQUENCE</scope>
</reference>
<dbReference type="Proteomes" id="UP001151760">
    <property type="component" value="Unassembled WGS sequence"/>
</dbReference>
<dbReference type="InterPro" id="IPR001584">
    <property type="entry name" value="Integrase_cat-core"/>
</dbReference>
<dbReference type="InterPro" id="IPR000477">
    <property type="entry name" value="RT_dom"/>
</dbReference>
<proteinExistence type="predicted"/>
<dbReference type="Pfam" id="PF17921">
    <property type="entry name" value="Integrase_H2C2"/>
    <property type="match status" value="1"/>
</dbReference>
<dbReference type="CDD" id="cd01647">
    <property type="entry name" value="RT_LTR"/>
    <property type="match status" value="1"/>
</dbReference>
<gene>
    <name evidence="3" type="ORF">Tco_1090026</name>
</gene>
<comment type="caution">
    <text evidence="3">The sequence shown here is derived from an EMBL/GenBank/DDBJ whole genome shotgun (WGS) entry which is preliminary data.</text>
</comment>
<feature type="compositionally biased region" description="Low complexity" evidence="1">
    <location>
        <begin position="138"/>
        <end position="156"/>
    </location>
</feature>
<name>A0ABQ5I540_9ASTR</name>
<accession>A0ABQ5I540</accession>
<dbReference type="SUPFAM" id="SSF56672">
    <property type="entry name" value="DNA/RNA polymerases"/>
    <property type="match status" value="1"/>
</dbReference>
<dbReference type="InterPro" id="IPR043502">
    <property type="entry name" value="DNA/RNA_pol_sf"/>
</dbReference>
<dbReference type="EMBL" id="BQNB010020302">
    <property type="protein sequence ID" value="GJT94508.1"/>
    <property type="molecule type" value="Genomic_DNA"/>
</dbReference>
<dbReference type="Pfam" id="PF00078">
    <property type="entry name" value="RVT_1"/>
    <property type="match status" value="1"/>
</dbReference>
<feature type="region of interest" description="Disordered" evidence="1">
    <location>
        <begin position="125"/>
        <end position="163"/>
    </location>
</feature>
<organism evidence="3 4">
    <name type="scientific">Tanacetum coccineum</name>
    <dbReference type="NCBI Taxonomy" id="301880"/>
    <lineage>
        <taxon>Eukaryota</taxon>
        <taxon>Viridiplantae</taxon>
        <taxon>Streptophyta</taxon>
        <taxon>Embryophyta</taxon>
        <taxon>Tracheophyta</taxon>
        <taxon>Spermatophyta</taxon>
        <taxon>Magnoliopsida</taxon>
        <taxon>eudicotyledons</taxon>
        <taxon>Gunneridae</taxon>
        <taxon>Pentapetalae</taxon>
        <taxon>asterids</taxon>
        <taxon>campanulids</taxon>
        <taxon>Asterales</taxon>
        <taxon>Asteraceae</taxon>
        <taxon>Asteroideae</taxon>
        <taxon>Anthemideae</taxon>
        <taxon>Anthemidinae</taxon>
        <taxon>Tanacetum</taxon>
    </lineage>
</organism>
<dbReference type="Gene3D" id="1.10.340.70">
    <property type="match status" value="1"/>
</dbReference>
<sequence length="680" mass="78180">VMVAFVILISFDSFEESVGSSISRVILFGTILTVMPADVPTIAPVVPVATTVIAAPVGVVVLDIHATSETNPFEDPSFPVHALVEIPFGRPYRTQPNGVLKMLTARKRVHLFSARIPATCKRFHSVSSSSPCKRRRVSPCSSSSTTNSSSPVSVGPSRKRCRSPTADYPLIRADLLPLVRGMDWLSKYHAIIVYDEKVVCIPYGNEVLTIHEDGSDERKKAKDKSKERQLKDVPIMRDFSEVFPEDLPGLPPTREVKFHIDLVSGTAPVTHALYRLAPSEMQELSTQLQELIDKGFIRPSSSPYELRFCLLRRKTNRSSIYSKIDLRSGYHQLRVREDDIPKMAFRTRYGHYEFQVMPFGLTNAPAFKNKEEHEEHLKLILELLKKEELYTKFSKCELWLSKVQFLKHVIDSEGIHVDPAKIESIKDWASPKTPTEIHQFLGLADQKEMNMRQRRWLELLSDYDCEIRYHLGKANVILNAQVEAMKEENVKEENLNGMNKKFETHVDGTQCIEKRSWLLRFRGLRDLIMNESHKSKYSIHPGSDKMYHDLKKLYWWPNIKAEIATYVSKCLTCVKVKAEYQKPSGFLVQPEIPQWKWENITMDFITKLPKTSTGQDTIWVIVDRLTKSAHFLPMKETDSMEKLTRQYLKEVFSRHGVPVSIISDRDSRFTSHFWQSLQKL</sequence>
<dbReference type="Gene3D" id="3.10.10.10">
    <property type="entry name" value="HIV Type 1 Reverse Transcriptase, subunit A, domain 1"/>
    <property type="match status" value="2"/>
</dbReference>
<dbReference type="PANTHER" id="PTHR37984">
    <property type="entry name" value="PROTEIN CBG26694"/>
    <property type="match status" value="1"/>
</dbReference>
<evidence type="ECO:0000256" key="1">
    <source>
        <dbReference type="SAM" id="MobiDB-lite"/>
    </source>
</evidence>
<keyword evidence="3" id="KW-0695">RNA-directed DNA polymerase</keyword>
<dbReference type="Gene3D" id="3.30.420.10">
    <property type="entry name" value="Ribonuclease H-like superfamily/Ribonuclease H"/>
    <property type="match status" value="1"/>
</dbReference>
<dbReference type="SUPFAM" id="SSF53098">
    <property type="entry name" value="Ribonuclease H-like"/>
    <property type="match status" value="1"/>
</dbReference>
<dbReference type="InterPro" id="IPR036397">
    <property type="entry name" value="RNaseH_sf"/>
</dbReference>
<dbReference type="InterPro" id="IPR043128">
    <property type="entry name" value="Rev_trsase/Diguanyl_cyclase"/>
</dbReference>
<feature type="domain" description="Integrase catalytic" evidence="2">
    <location>
        <begin position="589"/>
        <end position="680"/>
    </location>
</feature>
<evidence type="ECO:0000313" key="3">
    <source>
        <dbReference type="EMBL" id="GJT94508.1"/>
    </source>
</evidence>
<keyword evidence="3" id="KW-0808">Transferase</keyword>
<dbReference type="InterPro" id="IPR050951">
    <property type="entry name" value="Retrovirus_Pol_polyprotein"/>
</dbReference>
<protein>
    <submittedName>
        <fullName evidence="3">Reverse transcriptase domain-containing protein</fullName>
    </submittedName>
</protein>
<dbReference type="Gene3D" id="3.30.70.270">
    <property type="match status" value="2"/>
</dbReference>